<dbReference type="SMART" id="SM00644">
    <property type="entry name" value="Ami_2"/>
    <property type="match status" value="1"/>
</dbReference>
<reference evidence="4 5" key="1">
    <citation type="journal article" date="2015" name="Genome Announc.">
        <title>Expanding the biotechnology potential of lactobacilli through comparative genomics of 213 strains and associated genera.</title>
        <authorList>
            <person name="Sun Z."/>
            <person name="Harris H.M."/>
            <person name="McCann A."/>
            <person name="Guo C."/>
            <person name="Argimon S."/>
            <person name="Zhang W."/>
            <person name="Yang X."/>
            <person name="Jeffery I.B."/>
            <person name="Cooney J.C."/>
            <person name="Kagawa T.F."/>
            <person name="Liu W."/>
            <person name="Song Y."/>
            <person name="Salvetti E."/>
            <person name="Wrobel A."/>
            <person name="Rasinkangas P."/>
            <person name="Parkhill J."/>
            <person name="Rea M.C."/>
            <person name="O'Sullivan O."/>
            <person name="Ritari J."/>
            <person name="Douillard F.P."/>
            <person name="Paul Ross R."/>
            <person name="Yang R."/>
            <person name="Briner A.E."/>
            <person name="Felis G.E."/>
            <person name="de Vos W.M."/>
            <person name="Barrangou R."/>
            <person name="Klaenhammer T.R."/>
            <person name="Caufield P.W."/>
            <person name="Cui Y."/>
            <person name="Zhang H."/>
            <person name="O'Toole P.W."/>
        </authorList>
    </citation>
    <scope>NUCLEOTIDE SEQUENCE [LARGE SCALE GENOMIC DNA]</scope>
    <source>
        <strain evidence="4 5">DSM 20019</strain>
    </source>
</reference>
<gene>
    <name evidence="4" type="ORF">FC08_GL000791</name>
</gene>
<dbReference type="EMBL" id="AZDL01000028">
    <property type="protein sequence ID" value="KRK92287.1"/>
    <property type="molecule type" value="Genomic_DNA"/>
</dbReference>
<dbReference type="InterPro" id="IPR002502">
    <property type="entry name" value="Amidase_domain"/>
</dbReference>
<proteinExistence type="predicted"/>
<dbReference type="InterPro" id="IPR003646">
    <property type="entry name" value="SH3-like_bac-type"/>
</dbReference>
<evidence type="ECO:0000256" key="2">
    <source>
        <dbReference type="SAM" id="SignalP"/>
    </source>
</evidence>
<feature type="region of interest" description="Disordered" evidence="1">
    <location>
        <begin position="198"/>
        <end position="221"/>
    </location>
</feature>
<dbReference type="GO" id="GO:0009253">
    <property type="term" value="P:peptidoglycan catabolic process"/>
    <property type="evidence" value="ECO:0007669"/>
    <property type="project" value="InterPro"/>
</dbReference>
<dbReference type="Gene3D" id="3.40.80.10">
    <property type="entry name" value="Peptidoglycan recognition protein-like"/>
    <property type="match status" value="1"/>
</dbReference>
<sequence length="302" mass="32853">MKKLNKLVVAFGAAILVATNVAGVVQAYSIDNTYKLADNEGSAYKTSNNYIILHDVGTESKAWENASYLKRAWSSAGAYVQYYVGDGGKVFAGGAEGYQAWGAGAVANAGSPVQIELAHTYDKAQFAKDYAAYVNLARNSAIKYGIPLILDGNGRGIKTHLWVTNNIWGNHTDPYDYLARFGVTKQKLAHDLQTGLPEDGTAAVPSTPKPAVHAPTKPNNSNEWAENWHFTNGDQPIQARLGTPSLSAPYAGKLPAHTTIYYDRVAVRDGYVWCHWTTDRGDSVWMPVHPVGTANNVWVSFD</sequence>
<comment type="caution">
    <text evidence="4">The sequence shown here is derived from an EMBL/GenBank/DDBJ whole genome shotgun (WGS) entry which is preliminary data.</text>
</comment>
<dbReference type="Pfam" id="PF08460">
    <property type="entry name" value="SH3_5"/>
    <property type="match status" value="1"/>
</dbReference>
<dbReference type="RefSeq" id="WP_056966376.1">
    <property type="nucleotide sequence ID" value="NZ_AZDL01000028.1"/>
</dbReference>
<organism evidence="4 5">
    <name type="scientific">Latilactobacillus curvatus JCM 1096 = DSM 20019</name>
    <dbReference type="NCBI Taxonomy" id="1293592"/>
    <lineage>
        <taxon>Bacteria</taxon>
        <taxon>Bacillati</taxon>
        <taxon>Bacillota</taxon>
        <taxon>Bacilli</taxon>
        <taxon>Lactobacillales</taxon>
        <taxon>Lactobacillaceae</taxon>
        <taxon>Latilactobacillus</taxon>
    </lineage>
</organism>
<dbReference type="Proteomes" id="UP000050828">
    <property type="component" value="Unassembled WGS sequence"/>
</dbReference>
<feature type="chain" id="PRO_5042611619" description="N-acetylmuramoyl-L-alanine amidase domain-containing protein" evidence="2">
    <location>
        <begin position="23"/>
        <end position="302"/>
    </location>
</feature>
<evidence type="ECO:0000256" key="1">
    <source>
        <dbReference type="SAM" id="MobiDB-lite"/>
    </source>
</evidence>
<protein>
    <recommendedName>
        <fullName evidence="3">N-acetylmuramoyl-L-alanine amidase domain-containing protein</fullName>
    </recommendedName>
</protein>
<dbReference type="AlphaFoldDB" id="A0AAJ0LEN1"/>
<accession>A0AAJ0LEN1</accession>
<dbReference type="GeneID" id="49611761"/>
<feature type="domain" description="N-acetylmuramoyl-L-alanine amidase" evidence="3">
    <location>
        <begin position="37"/>
        <end position="175"/>
    </location>
</feature>
<evidence type="ECO:0000313" key="4">
    <source>
        <dbReference type="EMBL" id="KRK92287.1"/>
    </source>
</evidence>
<evidence type="ECO:0000259" key="3">
    <source>
        <dbReference type="SMART" id="SM00644"/>
    </source>
</evidence>
<dbReference type="Pfam" id="PF01510">
    <property type="entry name" value="Amidase_2"/>
    <property type="match status" value="1"/>
</dbReference>
<feature type="signal peptide" evidence="2">
    <location>
        <begin position="1"/>
        <end position="22"/>
    </location>
</feature>
<dbReference type="CDD" id="cd06583">
    <property type="entry name" value="PGRP"/>
    <property type="match status" value="1"/>
</dbReference>
<dbReference type="Gene3D" id="2.30.30.40">
    <property type="entry name" value="SH3 Domains"/>
    <property type="match status" value="1"/>
</dbReference>
<dbReference type="InterPro" id="IPR036505">
    <property type="entry name" value="Amidase/PGRP_sf"/>
</dbReference>
<dbReference type="SUPFAM" id="SSF55846">
    <property type="entry name" value="N-acetylmuramoyl-L-alanine amidase-like"/>
    <property type="match status" value="1"/>
</dbReference>
<keyword evidence="2" id="KW-0732">Signal</keyword>
<name>A0AAJ0LEN1_LATCU</name>
<dbReference type="GO" id="GO:0008745">
    <property type="term" value="F:N-acetylmuramoyl-L-alanine amidase activity"/>
    <property type="evidence" value="ECO:0007669"/>
    <property type="project" value="InterPro"/>
</dbReference>
<evidence type="ECO:0000313" key="5">
    <source>
        <dbReference type="Proteomes" id="UP000050828"/>
    </source>
</evidence>